<keyword evidence="12" id="KW-0119">Carbohydrate metabolism</keyword>
<evidence type="ECO:0000256" key="4">
    <source>
        <dbReference type="ARBA" id="ARBA00022676"/>
    </source>
</evidence>
<keyword evidence="10" id="KW-0325">Glycoprotein</keyword>
<evidence type="ECO:0000313" key="15">
    <source>
        <dbReference type="Proteomes" id="UP000594638"/>
    </source>
</evidence>
<comment type="caution">
    <text evidence="14">The sequence shown here is derived from an EMBL/GenBank/DDBJ whole genome shotgun (WGS) entry which is preliminary data.</text>
</comment>
<comment type="similarity">
    <text evidence="3">Belongs to the glycosyltransferase GT106 family.</text>
</comment>
<dbReference type="Pfam" id="PF10250">
    <property type="entry name" value="O-FucT"/>
    <property type="match status" value="1"/>
</dbReference>
<dbReference type="InterPro" id="IPR019378">
    <property type="entry name" value="GDP-Fuc_O-FucTrfase"/>
</dbReference>
<comment type="pathway">
    <text evidence="2">Glycan metabolism.</text>
</comment>
<evidence type="ECO:0000256" key="6">
    <source>
        <dbReference type="ARBA" id="ARBA00022692"/>
    </source>
</evidence>
<evidence type="ECO:0000256" key="5">
    <source>
        <dbReference type="ARBA" id="ARBA00022679"/>
    </source>
</evidence>
<evidence type="ECO:0000256" key="10">
    <source>
        <dbReference type="ARBA" id="ARBA00023180"/>
    </source>
</evidence>
<keyword evidence="9" id="KW-0472">Membrane</keyword>
<dbReference type="PANTHER" id="PTHR31741">
    <property type="entry name" value="OS02G0726500 PROTEIN-RELATED"/>
    <property type="match status" value="1"/>
</dbReference>
<evidence type="ECO:0000256" key="9">
    <source>
        <dbReference type="ARBA" id="ARBA00023136"/>
    </source>
</evidence>
<dbReference type="PANTHER" id="PTHR31741:SF66">
    <property type="entry name" value="O-FUCOSYLTRANSFERASE 20"/>
    <property type="match status" value="1"/>
</dbReference>
<evidence type="ECO:0000256" key="12">
    <source>
        <dbReference type="ARBA" id="ARBA00023277"/>
    </source>
</evidence>
<dbReference type="GO" id="GO:0016757">
    <property type="term" value="F:glycosyltransferase activity"/>
    <property type="evidence" value="ECO:0007669"/>
    <property type="project" value="UniProtKB-KW"/>
</dbReference>
<keyword evidence="8" id="KW-1133">Transmembrane helix</keyword>
<evidence type="ECO:0000256" key="2">
    <source>
        <dbReference type="ARBA" id="ARBA00004881"/>
    </source>
</evidence>
<keyword evidence="15" id="KW-1185">Reference proteome</keyword>
<dbReference type="GO" id="GO:0016020">
    <property type="term" value="C:membrane"/>
    <property type="evidence" value="ECO:0007669"/>
    <property type="project" value="UniProtKB-SubCell"/>
</dbReference>
<reference evidence="14 15" key="1">
    <citation type="submission" date="2019-12" db="EMBL/GenBank/DDBJ databases">
        <authorList>
            <person name="Alioto T."/>
            <person name="Alioto T."/>
            <person name="Gomez Garrido J."/>
        </authorList>
    </citation>
    <scope>NUCLEOTIDE SEQUENCE [LARGE SCALE GENOMIC DNA]</scope>
</reference>
<dbReference type="OrthoDB" id="913933at2759"/>
<dbReference type="GO" id="GO:0006004">
    <property type="term" value="P:fucose metabolic process"/>
    <property type="evidence" value="ECO:0007669"/>
    <property type="project" value="UniProtKB-KW"/>
</dbReference>
<keyword evidence="6" id="KW-0812">Transmembrane</keyword>
<dbReference type="EMBL" id="CACTIH010003616">
    <property type="protein sequence ID" value="CAA2978073.1"/>
    <property type="molecule type" value="Genomic_DNA"/>
</dbReference>
<sequence length="95" mass="10481">MVVSGGMNQQRNQIVDAVVIERTIGAALVMPILQVSVIWGDETKDGVLLLRGLDSRLSEDLPSDLQKLRCKLASHALRFAPHISEFGNKLIEDEN</sequence>
<keyword evidence="11" id="KW-0294">Fucose metabolism</keyword>
<gene>
    <name evidence="14" type="ORF">OLEA9_A095141</name>
</gene>
<keyword evidence="4" id="KW-0328">Glycosyltransferase</keyword>
<evidence type="ECO:0000256" key="3">
    <source>
        <dbReference type="ARBA" id="ARBA00007737"/>
    </source>
</evidence>
<dbReference type="Gramene" id="OE9A095141T1">
    <property type="protein sequence ID" value="OE9A095141C1"/>
    <property type="gene ID" value="OE9A095141"/>
</dbReference>
<evidence type="ECO:0000313" key="14">
    <source>
        <dbReference type="EMBL" id="CAA2978073.1"/>
    </source>
</evidence>
<accession>A0A8S0RF43</accession>
<evidence type="ECO:0000256" key="7">
    <source>
        <dbReference type="ARBA" id="ARBA00022968"/>
    </source>
</evidence>
<name>A0A8S0RF43_OLEEU</name>
<evidence type="ECO:0000256" key="1">
    <source>
        <dbReference type="ARBA" id="ARBA00004606"/>
    </source>
</evidence>
<evidence type="ECO:0000256" key="11">
    <source>
        <dbReference type="ARBA" id="ARBA00023253"/>
    </source>
</evidence>
<keyword evidence="5" id="KW-0808">Transferase</keyword>
<comment type="subcellular location">
    <subcellularLocation>
        <location evidence="1">Membrane</location>
        <topology evidence="1">Single-pass type II membrane protein</topology>
    </subcellularLocation>
</comment>
<proteinExistence type="inferred from homology"/>
<dbReference type="GO" id="GO:0005737">
    <property type="term" value="C:cytoplasm"/>
    <property type="evidence" value="ECO:0007669"/>
    <property type="project" value="TreeGrafter"/>
</dbReference>
<protein>
    <recommendedName>
        <fullName evidence="13">O-fucosyltransferase family protein</fullName>
    </recommendedName>
</protein>
<dbReference type="Proteomes" id="UP000594638">
    <property type="component" value="Unassembled WGS sequence"/>
</dbReference>
<dbReference type="AlphaFoldDB" id="A0A8S0RF43"/>
<evidence type="ECO:0000256" key="8">
    <source>
        <dbReference type="ARBA" id="ARBA00022989"/>
    </source>
</evidence>
<keyword evidence="7" id="KW-0735">Signal-anchor</keyword>
<organism evidence="14 15">
    <name type="scientific">Olea europaea subsp. europaea</name>
    <dbReference type="NCBI Taxonomy" id="158383"/>
    <lineage>
        <taxon>Eukaryota</taxon>
        <taxon>Viridiplantae</taxon>
        <taxon>Streptophyta</taxon>
        <taxon>Embryophyta</taxon>
        <taxon>Tracheophyta</taxon>
        <taxon>Spermatophyta</taxon>
        <taxon>Magnoliopsida</taxon>
        <taxon>eudicotyledons</taxon>
        <taxon>Gunneridae</taxon>
        <taxon>Pentapetalae</taxon>
        <taxon>asterids</taxon>
        <taxon>lamiids</taxon>
        <taxon>Lamiales</taxon>
        <taxon>Oleaceae</taxon>
        <taxon>Oleeae</taxon>
        <taxon>Olea</taxon>
    </lineage>
</organism>
<evidence type="ECO:0000256" key="13">
    <source>
        <dbReference type="ARBA" id="ARBA00030350"/>
    </source>
</evidence>